<accession>A0AAD9IXS4</accession>
<proteinExistence type="predicted"/>
<dbReference type="Gene3D" id="3.30.70.270">
    <property type="match status" value="1"/>
</dbReference>
<dbReference type="InterPro" id="IPR036397">
    <property type="entry name" value="RNaseH_sf"/>
</dbReference>
<dbReference type="GO" id="GO:0006259">
    <property type="term" value="P:DNA metabolic process"/>
    <property type="evidence" value="ECO:0007669"/>
    <property type="project" value="UniProtKB-ARBA"/>
</dbReference>
<name>A0AAD9IXS4_9ANNE</name>
<evidence type="ECO:0000259" key="2">
    <source>
        <dbReference type="PROSITE" id="PS50879"/>
    </source>
</evidence>
<dbReference type="SUPFAM" id="SSF56672">
    <property type="entry name" value="DNA/RNA polymerases"/>
    <property type="match status" value="1"/>
</dbReference>
<dbReference type="PANTHER" id="PTHR33481:SF1">
    <property type="entry name" value="ENDONUCLEASE_EXONUCLEASE_PHOSPHATASE DOMAIN-CONTAINING PROTEIN-RELATED"/>
    <property type="match status" value="1"/>
</dbReference>
<evidence type="ECO:0000259" key="1">
    <source>
        <dbReference type="PROSITE" id="PS50878"/>
    </source>
</evidence>
<sequence>MLRYSSHDGTNTYVDGIFSRGFLPRILKPTRVDQKPSHTSATLIDHILTNDITSKSSSGITVNECADHFAIFHIYATDNKGTKTKTKQIRLFTEQNIATFRSELDHIDFAPISTYNCPNEAYTKFIDLYKKPFDIAFPLNTIKISSRNIKREPWMTKGLLNSSRNKSKLCIKKLKKPTQANVTSYKTYVNILNKVKRKAKIMYYKTKLEENKQNSKQLWKVLKQAIGKGNNKSNFPQSFNIKNSTVSNKTEIADAFNKFFVNVGFNLSQNVLTSNRLYDTYMPNHNVKSVFLTPVAALDILDVTRKLKPKTSYGADENFLTNRKLKVKIQGTISDPHDLTTGCPQGSTISPTIFSALVAQLLTVTLPISVDILAYADDLVLISHGSKSAEKLQKALNAVDKAANNLGLYFSPAKTKTMAFNTTRQPKFILGLQHLEMVNDYRYLGVTIDRRLSFIQHVAVTKRKVNSRFNMIKAITNLKIGVNTKMLITLYKSLIQSVILYAAPVLLLACSTALQNLERTQRVPLRYILGLPNETNSIMLYRESGILPLRLLIKKETATYLLRTATKPFQTDMIQRVQEETQKDPRVIIQNPIQKKVDPEGAAIEAIKKRIACLNESRTSTINIYTDASSQDNGTTAWACFIKEKDEELRGRIPNHTPITLAELHAIKAALIWISRRTIHERVIIHSDSMGALTIITTANFHTYPEIITEIYTTASALKQRGIQVILHWVPSHINLEGNDRADKLANEATSLDVTEYAEHTPGTFNYLVDRFISNRLESIYTDYTSASKDWYQKTTVVGHNILNNRLVDTQLRRLRFWVYTRNFTGPSPETLCRHCQQVYDPVHYLLNCPAYPKHRRSLKDRNKSTIYKYMTKFDPITPTLSHVKYISDSKYCVVALTVVAQDQHLDAACDLSCGCVPMRIRQTESLHVAIRTAKNKHRTGNPECDVRGRCLPTKLA</sequence>
<dbReference type="PANTHER" id="PTHR33481">
    <property type="entry name" value="REVERSE TRANSCRIPTASE"/>
    <property type="match status" value="1"/>
</dbReference>
<feature type="domain" description="RNase H type-1" evidence="2">
    <location>
        <begin position="618"/>
        <end position="751"/>
    </location>
</feature>
<dbReference type="Pfam" id="PF00078">
    <property type="entry name" value="RVT_1"/>
    <property type="match status" value="1"/>
</dbReference>
<dbReference type="PROSITE" id="PS50878">
    <property type="entry name" value="RT_POL"/>
    <property type="match status" value="1"/>
</dbReference>
<dbReference type="SUPFAM" id="SSF53098">
    <property type="entry name" value="Ribonuclease H-like"/>
    <property type="match status" value="1"/>
</dbReference>
<dbReference type="Gene3D" id="3.30.420.10">
    <property type="entry name" value="Ribonuclease H-like superfamily/Ribonuclease H"/>
    <property type="match status" value="1"/>
</dbReference>
<dbReference type="InterPro" id="IPR000477">
    <property type="entry name" value="RT_dom"/>
</dbReference>
<comment type="caution">
    <text evidence="3">The sequence shown here is derived from an EMBL/GenBank/DDBJ whole genome shotgun (WGS) entry which is preliminary data.</text>
</comment>
<reference evidence="3" key="1">
    <citation type="journal article" date="2023" name="Mol. Biol. Evol.">
        <title>Third-Generation Sequencing Reveals the Adaptive Role of the Epigenome in Three Deep-Sea Polychaetes.</title>
        <authorList>
            <person name="Perez M."/>
            <person name="Aroh O."/>
            <person name="Sun Y."/>
            <person name="Lan Y."/>
            <person name="Juniper S.K."/>
            <person name="Young C.R."/>
            <person name="Angers B."/>
            <person name="Qian P.Y."/>
        </authorList>
    </citation>
    <scope>NUCLEOTIDE SEQUENCE</scope>
    <source>
        <strain evidence="3">P08H-3</strain>
    </source>
</reference>
<dbReference type="AlphaFoldDB" id="A0AAD9IXS4"/>
<dbReference type="Proteomes" id="UP001208570">
    <property type="component" value="Unassembled WGS sequence"/>
</dbReference>
<keyword evidence="4" id="KW-1185">Reference proteome</keyword>
<dbReference type="EMBL" id="JAODUP010000977">
    <property type="protein sequence ID" value="KAK2142288.1"/>
    <property type="molecule type" value="Genomic_DNA"/>
</dbReference>
<evidence type="ECO:0000313" key="3">
    <source>
        <dbReference type="EMBL" id="KAK2142288.1"/>
    </source>
</evidence>
<organism evidence="3 4">
    <name type="scientific">Paralvinella palmiformis</name>
    <dbReference type="NCBI Taxonomy" id="53620"/>
    <lineage>
        <taxon>Eukaryota</taxon>
        <taxon>Metazoa</taxon>
        <taxon>Spiralia</taxon>
        <taxon>Lophotrochozoa</taxon>
        <taxon>Annelida</taxon>
        <taxon>Polychaeta</taxon>
        <taxon>Sedentaria</taxon>
        <taxon>Canalipalpata</taxon>
        <taxon>Terebellida</taxon>
        <taxon>Terebelliformia</taxon>
        <taxon>Alvinellidae</taxon>
        <taxon>Paralvinella</taxon>
    </lineage>
</organism>
<gene>
    <name evidence="3" type="ORF">LSH36_977g02061</name>
</gene>
<dbReference type="InterPro" id="IPR002156">
    <property type="entry name" value="RNaseH_domain"/>
</dbReference>
<protein>
    <submittedName>
        <fullName evidence="3">Uncharacterized protein</fullName>
    </submittedName>
</protein>
<dbReference type="InterPro" id="IPR043128">
    <property type="entry name" value="Rev_trsase/Diguanyl_cyclase"/>
</dbReference>
<feature type="domain" description="Reverse transcriptase" evidence="1">
    <location>
        <begin position="155"/>
        <end position="448"/>
    </location>
</feature>
<dbReference type="Pfam" id="PF00075">
    <property type="entry name" value="RNase_H"/>
    <property type="match status" value="1"/>
</dbReference>
<dbReference type="InterPro" id="IPR012337">
    <property type="entry name" value="RNaseH-like_sf"/>
</dbReference>
<dbReference type="InterPro" id="IPR043502">
    <property type="entry name" value="DNA/RNA_pol_sf"/>
</dbReference>
<evidence type="ECO:0000313" key="4">
    <source>
        <dbReference type="Proteomes" id="UP001208570"/>
    </source>
</evidence>
<dbReference type="CDD" id="cd09276">
    <property type="entry name" value="Rnase_HI_RT_non_LTR"/>
    <property type="match status" value="1"/>
</dbReference>
<dbReference type="GO" id="GO:0003676">
    <property type="term" value="F:nucleic acid binding"/>
    <property type="evidence" value="ECO:0007669"/>
    <property type="project" value="InterPro"/>
</dbReference>
<dbReference type="GO" id="GO:0004523">
    <property type="term" value="F:RNA-DNA hybrid ribonuclease activity"/>
    <property type="evidence" value="ECO:0007669"/>
    <property type="project" value="InterPro"/>
</dbReference>
<dbReference type="PROSITE" id="PS50879">
    <property type="entry name" value="RNASE_H_1"/>
    <property type="match status" value="1"/>
</dbReference>